<organism evidence="9">
    <name type="scientific">Mycolicibacterium mucogenicum DSM 44124</name>
    <dbReference type="NCBI Taxonomy" id="1226753"/>
    <lineage>
        <taxon>Bacteria</taxon>
        <taxon>Bacillati</taxon>
        <taxon>Actinomycetota</taxon>
        <taxon>Actinomycetes</taxon>
        <taxon>Mycobacteriales</taxon>
        <taxon>Mycobacteriaceae</taxon>
        <taxon>Mycolicibacterium</taxon>
    </lineage>
</organism>
<comment type="subcellular location">
    <subcellularLocation>
        <location evidence="1">Cell membrane</location>
        <topology evidence="1">Multi-pass membrane protein</topology>
    </subcellularLocation>
</comment>
<dbReference type="EMBL" id="POTL01000001">
    <property type="protein sequence ID" value="TLH53285.1"/>
    <property type="molecule type" value="Genomic_DNA"/>
</dbReference>
<keyword evidence="3" id="KW-0808">Transferase</keyword>
<dbReference type="AlphaFoldDB" id="A0A8H2JDH3"/>
<keyword evidence="6 8" id="KW-0472">Membrane</keyword>
<feature type="transmembrane region" description="Helical" evidence="8">
    <location>
        <begin position="410"/>
        <end position="430"/>
    </location>
</feature>
<dbReference type="Pfam" id="PF09594">
    <property type="entry name" value="GT87"/>
    <property type="match status" value="1"/>
</dbReference>
<comment type="similarity">
    <text evidence="7">Belongs to the glycosyltransferase 87 family.</text>
</comment>
<feature type="transmembrane region" description="Helical" evidence="8">
    <location>
        <begin position="126"/>
        <end position="150"/>
    </location>
</feature>
<evidence type="ECO:0000256" key="6">
    <source>
        <dbReference type="ARBA" id="ARBA00023136"/>
    </source>
</evidence>
<evidence type="ECO:0000256" key="4">
    <source>
        <dbReference type="ARBA" id="ARBA00022692"/>
    </source>
</evidence>
<feature type="transmembrane region" description="Helical" evidence="8">
    <location>
        <begin position="372"/>
        <end position="390"/>
    </location>
</feature>
<keyword evidence="4 8" id="KW-0812">Transmembrane</keyword>
<evidence type="ECO:0000256" key="2">
    <source>
        <dbReference type="ARBA" id="ARBA00022475"/>
    </source>
</evidence>
<evidence type="ECO:0000313" key="9">
    <source>
        <dbReference type="EMBL" id="TLH53285.1"/>
    </source>
</evidence>
<feature type="transmembrane region" description="Helical" evidence="8">
    <location>
        <begin position="298"/>
        <end position="318"/>
    </location>
</feature>
<evidence type="ECO:0000256" key="5">
    <source>
        <dbReference type="ARBA" id="ARBA00022989"/>
    </source>
</evidence>
<keyword evidence="5 8" id="KW-1133">Transmembrane helix</keyword>
<feature type="transmembrane region" description="Helical" evidence="8">
    <location>
        <begin position="233"/>
        <end position="253"/>
    </location>
</feature>
<comment type="caution">
    <text evidence="9">The sequence shown here is derived from an EMBL/GenBank/DDBJ whole genome shotgun (WGS) entry which is preliminary data.</text>
</comment>
<gene>
    <name evidence="9" type="ORF">C1S78_13730</name>
</gene>
<proteinExistence type="inferred from homology"/>
<dbReference type="GO" id="GO:0016758">
    <property type="term" value="F:hexosyltransferase activity"/>
    <property type="evidence" value="ECO:0007669"/>
    <property type="project" value="InterPro"/>
</dbReference>
<feature type="transmembrane region" description="Helical" evidence="8">
    <location>
        <begin position="202"/>
        <end position="226"/>
    </location>
</feature>
<evidence type="ECO:0000256" key="1">
    <source>
        <dbReference type="ARBA" id="ARBA00004651"/>
    </source>
</evidence>
<name>A0A8H2JDH3_MYCMU</name>
<protein>
    <submittedName>
        <fullName evidence="9">DUF2029 domain-containing protein</fullName>
    </submittedName>
</protein>
<evidence type="ECO:0000256" key="8">
    <source>
        <dbReference type="SAM" id="Phobius"/>
    </source>
</evidence>
<evidence type="ECO:0000256" key="3">
    <source>
        <dbReference type="ARBA" id="ARBA00022679"/>
    </source>
</evidence>
<dbReference type="NCBIfam" id="NF009915">
    <property type="entry name" value="PRK13375.1"/>
    <property type="match status" value="1"/>
</dbReference>
<reference evidence="9" key="1">
    <citation type="submission" date="2018-01" db="EMBL/GenBank/DDBJ databases">
        <title>Comparative genomics of Mycobacterium mucogenicum and Mycobacterium neoaurum clade members emphasizing tRNA and non-coding RNA.</title>
        <authorList>
            <person name="Behra P.R.K."/>
            <person name="Pettersson B.M.F."/>
            <person name="Das S."/>
            <person name="Dasgupta S."/>
            <person name="Kirsebom L.A."/>
        </authorList>
    </citation>
    <scope>NUCLEOTIDE SEQUENCE</scope>
    <source>
        <strain evidence="9">DSM 44124</strain>
    </source>
</reference>
<feature type="transmembrane region" description="Helical" evidence="8">
    <location>
        <begin position="171"/>
        <end position="196"/>
    </location>
</feature>
<keyword evidence="2" id="KW-1003">Cell membrane</keyword>
<evidence type="ECO:0000256" key="7">
    <source>
        <dbReference type="ARBA" id="ARBA00024033"/>
    </source>
</evidence>
<sequence length="459" mass="49410">MLLCGNIEFPENRGAPSTAVPTLTFGREVATLGGSVGTGGRLGQALGRTDGWRALAPVVMLGSVVVSVIVNSATDPIDFHIYVLGGAALEQPGSLYHTAYLDPAHHETMPFVYPPFAAMVFYPLHFVPFGLAVTAWRLGIIAALFVVIRLSQKMIGVVDDRVAMLWSAGAIWLEPIVGNIKHATIGVFLMILVMAAASGSRWWLSGLLLGLGTGIKLTPAAGGLYCAGMRRPATAGFAATVFIATLAVSSLVAGDRVRYFFTDFIGQDKLFTYGNVYNQSWRGGIARIVGHDPGMGPLVWTAIAATALLAACAWWALGDAGSAPDRLGRLLVVMLVALVASPVSWTAHWVWLVPLLIWLLHGPWREAPGARWLWWAWAVTTLAAVPNMLAQLQVNRWEISRPWYEAWAGLIYPILTLATLAWLVATGLAARRRQHPPTGTTGPGNFTRKTGYPTDIVGR</sequence>
<feature type="transmembrane region" description="Helical" evidence="8">
    <location>
        <begin position="330"/>
        <end position="352"/>
    </location>
</feature>
<accession>A0A8H2JDH3</accession>
<dbReference type="InterPro" id="IPR018584">
    <property type="entry name" value="GT87"/>
</dbReference>
<dbReference type="GO" id="GO:0005886">
    <property type="term" value="C:plasma membrane"/>
    <property type="evidence" value="ECO:0007669"/>
    <property type="project" value="UniProtKB-SubCell"/>
</dbReference>